<dbReference type="STRING" id="189381.GCA_900166615_03566"/>
<dbReference type="InterPro" id="IPR024072">
    <property type="entry name" value="DHFR-like_dom_sf"/>
</dbReference>
<keyword evidence="4 7" id="KW-0554">One-carbon metabolism</keyword>
<dbReference type="PANTHER" id="PTHR48069">
    <property type="entry name" value="DIHYDROFOLATE REDUCTASE"/>
    <property type="match status" value="1"/>
</dbReference>
<dbReference type="GO" id="GO:0005829">
    <property type="term" value="C:cytosol"/>
    <property type="evidence" value="ECO:0007669"/>
    <property type="project" value="TreeGrafter"/>
</dbReference>
<evidence type="ECO:0000256" key="2">
    <source>
        <dbReference type="ARBA" id="ARBA00009539"/>
    </source>
</evidence>
<dbReference type="GO" id="GO:0046654">
    <property type="term" value="P:tetrahydrofolate biosynthetic process"/>
    <property type="evidence" value="ECO:0007669"/>
    <property type="project" value="UniProtKB-UniPathway"/>
</dbReference>
<dbReference type="Pfam" id="PF00186">
    <property type="entry name" value="DHFR_1"/>
    <property type="match status" value="1"/>
</dbReference>
<dbReference type="Proteomes" id="UP000037405">
    <property type="component" value="Unassembled WGS sequence"/>
</dbReference>
<dbReference type="OrthoDB" id="9804315at2"/>
<evidence type="ECO:0000256" key="4">
    <source>
        <dbReference type="ARBA" id="ARBA00022563"/>
    </source>
</evidence>
<sequence>MISFIWAMDENGLIGKDNALPWRLPEDLKFFKRTTLGHPVVMGRKTFESFGKPLPERENVILTRNASFSHDECTVFHHVEEVLAFVEKQQGETFIIGGSNVYEQFLPHADKLYVTTIHHAFEGDTHMAEVPWDDFTLVSSEKGLKNEKNPYDYEFKTFLRK</sequence>
<dbReference type="AlphaFoldDB" id="A0A0M0GQB2"/>
<dbReference type="RefSeq" id="WP_053426804.1">
    <property type="nucleotide sequence ID" value="NZ_LGUE01000001.1"/>
</dbReference>
<dbReference type="Gene3D" id="3.40.430.10">
    <property type="entry name" value="Dihydrofolate Reductase, subunit A"/>
    <property type="match status" value="1"/>
</dbReference>
<keyword evidence="5 7" id="KW-0521">NADP</keyword>
<evidence type="ECO:0000256" key="1">
    <source>
        <dbReference type="ARBA" id="ARBA00004903"/>
    </source>
</evidence>
<evidence type="ECO:0000256" key="6">
    <source>
        <dbReference type="ARBA" id="ARBA00023002"/>
    </source>
</evidence>
<organism evidence="10 11">
    <name type="scientific">Rossellomorea marisflavi</name>
    <dbReference type="NCBI Taxonomy" id="189381"/>
    <lineage>
        <taxon>Bacteria</taxon>
        <taxon>Bacillati</taxon>
        <taxon>Bacillota</taxon>
        <taxon>Bacilli</taxon>
        <taxon>Bacillales</taxon>
        <taxon>Bacillaceae</taxon>
        <taxon>Rossellomorea</taxon>
    </lineage>
</organism>
<dbReference type="PIRSF" id="PIRSF000194">
    <property type="entry name" value="DHFR"/>
    <property type="match status" value="1"/>
</dbReference>
<evidence type="ECO:0000256" key="3">
    <source>
        <dbReference type="ARBA" id="ARBA00012856"/>
    </source>
</evidence>
<dbReference type="EMBL" id="LGUE01000001">
    <property type="protein sequence ID" value="KON91616.1"/>
    <property type="molecule type" value="Genomic_DNA"/>
</dbReference>
<keyword evidence="6 7" id="KW-0560">Oxidoreductase</keyword>
<dbReference type="SUPFAM" id="SSF53597">
    <property type="entry name" value="Dihydrofolate reductase-like"/>
    <property type="match status" value="1"/>
</dbReference>
<dbReference type="InterPro" id="IPR012259">
    <property type="entry name" value="DHFR"/>
</dbReference>
<dbReference type="PATRIC" id="fig|189381.12.peg.838"/>
<evidence type="ECO:0000256" key="8">
    <source>
        <dbReference type="RuleBase" id="RU004474"/>
    </source>
</evidence>
<proteinExistence type="inferred from homology"/>
<dbReference type="GO" id="GO:0046655">
    <property type="term" value="P:folic acid metabolic process"/>
    <property type="evidence" value="ECO:0007669"/>
    <property type="project" value="TreeGrafter"/>
</dbReference>
<comment type="pathway">
    <text evidence="1 7">Cofactor biosynthesis; tetrahydrofolate biosynthesis; 5,6,7,8-tetrahydrofolate from 7,8-dihydrofolate: step 1/1.</text>
</comment>
<dbReference type="FunFam" id="3.40.430.10:FF:000009">
    <property type="entry name" value="Dihydrofolate reductase"/>
    <property type="match status" value="1"/>
</dbReference>
<evidence type="ECO:0000313" key="11">
    <source>
        <dbReference type="Proteomes" id="UP000037405"/>
    </source>
</evidence>
<dbReference type="GO" id="GO:0050661">
    <property type="term" value="F:NADP binding"/>
    <property type="evidence" value="ECO:0007669"/>
    <property type="project" value="InterPro"/>
</dbReference>
<dbReference type="InterPro" id="IPR017925">
    <property type="entry name" value="DHFR_CS"/>
</dbReference>
<dbReference type="GO" id="GO:0046452">
    <property type="term" value="P:dihydrofolate metabolic process"/>
    <property type="evidence" value="ECO:0007669"/>
    <property type="project" value="TreeGrafter"/>
</dbReference>
<dbReference type="CDD" id="cd00209">
    <property type="entry name" value="DHFR"/>
    <property type="match status" value="1"/>
</dbReference>
<evidence type="ECO:0000313" key="10">
    <source>
        <dbReference type="EMBL" id="KON91616.1"/>
    </source>
</evidence>
<evidence type="ECO:0000259" key="9">
    <source>
        <dbReference type="PROSITE" id="PS51330"/>
    </source>
</evidence>
<reference evidence="11" key="1">
    <citation type="submission" date="2015-07" db="EMBL/GenBank/DDBJ databases">
        <title>Fjat-14235 jcm11544.</title>
        <authorList>
            <person name="Liu B."/>
            <person name="Wang J."/>
            <person name="Zhu Y."/>
            <person name="Liu G."/>
            <person name="Chen Q."/>
            <person name="Chen Z."/>
            <person name="Lan J."/>
            <person name="Che J."/>
            <person name="Ge C."/>
            <person name="Shi H."/>
            <person name="Pan Z."/>
            <person name="Liu X."/>
        </authorList>
    </citation>
    <scope>NUCLEOTIDE SEQUENCE [LARGE SCALE GENOMIC DNA]</scope>
    <source>
        <strain evidence="11">JCM 11544</strain>
    </source>
</reference>
<comment type="function">
    <text evidence="7">Key enzyme in folate metabolism. Catalyzes an essential reaction for de novo glycine and purine synthesis, and for DNA precursor synthesis.</text>
</comment>
<gene>
    <name evidence="10" type="ORF">AF331_03665</name>
</gene>
<feature type="domain" description="DHFR" evidence="9">
    <location>
        <begin position="1"/>
        <end position="160"/>
    </location>
</feature>
<protein>
    <recommendedName>
        <fullName evidence="3 7">Dihydrofolate reductase</fullName>
        <ecNumber evidence="3 7">1.5.1.3</ecNumber>
    </recommendedName>
</protein>
<dbReference type="PRINTS" id="PR00070">
    <property type="entry name" value="DHFR"/>
</dbReference>
<dbReference type="UniPathway" id="UPA00077">
    <property type="reaction ID" value="UER00158"/>
</dbReference>
<keyword evidence="11" id="KW-1185">Reference proteome</keyword>
<comment type="catalytic activity">
    <reaction evidence="7">
        <text>(6S)-5,6,7,8-tetrahydrofolate + NADP(+) = 7,8-dihydrofolate + NADPH + H(+)</text>
        <dbReference type="Rhea" id="RHEA:15009"/>
        <dbReference type="ChEBI" id="CHEBI:15378"/>
        <dbReference type="ChEBI" id="CHEBI:57451"/>
        <dbReference type="ChEBI" id="CHEBI:57453"/>
        <dbReference type="ChEBI" id="CHEBI:57783"/>
        <dbReference type="ChEBI" id="CHEBI:58349"/>
        <dbReference type="EC" id="1.5.1.3"/>
    </reaction>
</comment>
<dbReference type="InterPro" id="IPR001796">
    <property type="entry name" value="DHFR_dom"/>
</dbReference>
<dbReference type="PROSITE" id="PS00075">
    <property type="entry name" value="DHFR_1"/>
    <property type="match status" value="1"/>
</dbReference>
<evidence type="ECO:0000256" key="7">
    <source>
        <dbReference type="PIRNR" id="PIRNR000194"/>
    </source>
</evidence>
<accession>A0A0M0GQB2</accession>
<dbReference type="PROSITE" id="PS51330">
    <property type="entry name" value="DHFR_2"/>
    <property type="match status" value="1"/>
</dbReference>
<dbReference type="EC" id="1.5.1.3" evidence="3 7"/>
<dbReference type="PANTHER" id="PTHR48069:SF3">
    <property type="entry name" value="DIHYDROFOLATE REDUCTASE"/>
    <property type="match status" value="1"/>
</dbReference>
<comment type="caution">
    <text evidence="10">The sequence shown here is derived from an EMBL/GenBank/DDBJ whole genome shotgun (WGS) entry which is preliminary data.</text>
</comment>
<evidence type="ECO:0000256" key="5">
    <source>
        <dbReference type="ARBA" id="ARBA00022857"/>
    </source>
</evidence>
<dbReference type="GO" id="GO:0006730">
    <property type="term" value="P:one-carbon metabolic process"/>
    <property type="evidence" value="ECO:0007669"/>
    <property type="project" value="UniProtKB-KW"/>
</dbReference>
<name>A0A0M0GQB2_9BACI</name>
<dbReference type="GO" id="GO:0004146">
    <property type="term" value="F:dihydrofolate reductase activity"/>
    <property type="evidence" value="ECO:0007669"/>
    <property type="project" value="UniProtKB-EC"/>
</dbReference>
<comment type="similarity">
    <text evidence="2 7 8">Belongs to the dihydrofolate reductase family.</text>
</comment>